<dbReference type="PANTHER" id="PTHR42928:SF5">
    <property type="entry name" value="BLR1237 PROTEIN"/>
    <property type="match status" value="1"/>
</dbReference>
<dbReference type="AlphaFoldDB" id="A0AAE6C6A5"/>
<keyword evidence="6" id="KW-1185">Reference proteome</keyword>
<organism evidence="3 5">
    <name type="scientific">Bradyrhizobium guangzhouense</name>
    <dbReference type="NCBI Taxonomy" id="1325095"/>
    <lineage>
        <taxon>Bacteria</taxon>
        <taxon>Pseudomonadati</taxon>
        <taxon>Pseudomonadota</taxon>
        <taxon>Alphaproteobacteria</taxon>
        <taxon>Hyphomicrobiales</taxon>
        <taxon>Nitrobacteraceae</taxon>
        <taxon>Bradyrhizobium</taxon>
    </lineage>
</organism>
<dbReference type="CDD" id="cd07012">
    <property type="entry name" value="PBP2_Bug_TTT"/>
    <property type="match status" value="1"/>
</dbReference>
<reference evidence="4 6" key="2">
    <citation type="submission" date="2018-10" db="EMBL/GenBank/DDBJ databases">
        <title>Bradyrhizobium sp. nov., effective nodules isolated from peanut in China.</title>
        <authorList>
            <person name="Li Y."/>
        </authorList>
    </citation>
    <scope>NUCLEOTIDE SEQUENCE [LARGE SCALE GENOMIC DNA]</scope>
    <source>
        <strain evidence="4 6">CCBAU 53426</strain>
    </source>
</reference>
<dbReference type="KEGG" id="bgz:XH91_03095"/>
<reference evidence="3 5" key="1">
    <citation type="submission" date="2018-06" db="EMBL/GenBank/DDBJ databases">
        <title>Comparative genomics of rhizobia nodulating Arachis hypogaea in China.</title>
        <authorList>
            <person name="Li Y."/>
        </authorList>
    </citation>
    <scope>NUCLEOTIDE SEQUENCE [LARGE SCALE GENOMIC DNA]</scope>
    <source>
        <strain evidence="3 5">CCBAU 51670</strain>
    </source>
</reference>
<evidence type="ECO:0000313" key="6">
    <source>
        <dbReference type="Proteomes" id="UP000290401"/>
    </source>
</evidence>
<dbReference type="PANTHER" id="PTHR42928">
    <property type="entry name" value="TRICARBOXYLATE-BINDING PROTEIN"/>
    <property type="match status" value="1"/>
</dbReference>
<feature type="chain" id="PRO_5042004086" evidence="2">
    <location>
        <begin position="51"/>
        <end position="348"/>
    </location>
</feature>
<evidence type="ECO:0000313" key="4">
    <source>
        <dbReference type="EMBL" id="RXH09991.1"/>
    </source>
</evidence>
<dbReference type="Pfam" id="PF03401">
    <property type="entry name" value="TctC"/>
    <property type="match status" value="1"/>
</dbReference>
<gene>
    <name evidence="4" type="ORF">EAS56_23880</name>
    <name evidence="3" type="ORF">XH91_03095</name>
</gene>
<dbReference type="SUPFAM" id="SSF53850">
    <property type="entry name" value="Periplasmic binding protein-like II"/>
    <property type="match status" value="1"/>
</dbReference>
<dbReference type="PIRSF" id="PIRSF017082">
    <property type="entry name" value="YflP"/>
    <property type="match status" value="1"/>
</dbReference>
<evidence type="ECO:0000256" key="2">
    <source>
        <dbReference type="SAM" id="SignalP"/>
    </source>
</evidence>
<dbReference type="Gene3D" id="3.40.190.10">
    <property type="entry name" value="Periplasmic binding protein-like II"/>
    <property type="match status" value="1"/>
</dbReference>
<dbReference type="Gene3D" id="3.40.190.150">
    <property type="entry name" value="Bordetella uptake gene, domain 1"/>
    <property type="match status" value="1"/>
</dbReference>
<dbReference type="Proteomes" id="UP000288972">
    <property type="component" value="Chromosome"/>
</dbReference>
<protein>
    <submittedName>
        <fullName evidence="3">Tripartite tricarboxylate transporter substrate binding protein</fullName>
    </submittedName>
</protein>
<evidence type="ECO:0000313" key="3">
    <source>
        <dbReference type="EMBL" id="QAU44439.1"/>
    </source>
</evidence>
<dbReference type="EMBL" id="CP030053">
    <property type="protein sequence ID" value="QAU44439.1"/>
    <property type="molecule type" value="Genomic_DNA"/>
</dbReference>
<dbReference type="EMBL" id="RDQZ01000022">
    <property type="protein sequence ID" value="RXH09991.1"/>
    <property type="molecule type" value="Genomic_DNA"/>
</dbReference>
<evidence type="ECO:0000256" key="1">
    <source>
        <dbReference type="ARBA" id="ARBA00006987"/>
    </source>
</evidence>
<keyword evidence="2" id="KW-0732">Signal</keyword>
<accession>A0AAE6C6A5</accession>
<dbReference type="Proteomes" id="UP000290401">
    <property type="component" value="Unassembled WGS sequence"/>
</dbReference>
<evidence type="ECO:0000313" key="5">
    <source>
        <dbReference type="Proteomes" id="UP000288972"/>
    </source>
</evidence>
<name>A0AAE6C6A5_9BRAD</name>
<comment type="similarity">
    <text evidence="1">Belongs to the UPF0065 (bug) family.</text>
</comment>
<sequence length="348" mass="36243">MRRACWRASPARRFKKERGRKNVLHVARRRILAVLSGAALAALLPQAADAAYPEQLIKIIVTFPPGGSADTVIRALEPVVTAELKQNLVIENRAGAGGNIGMAAVAQAKPDGYTLGVAPAGALTVNPHLNSSMPFDPKDLVPITLLAEIPFVLVSSASVPAHNVAQTIALAKAKPGALSIGHGGNSTAMHLTAALFTQKAGIDMELIPYRGTAPATVDVLAGHVPFAVLDIPSSRQLILEGKLNAIGVSSGRRLDSLPNVPTLAEGGLAGFESIGWFGLVAPAGTPADIVGRLNQAFTKALKDPDVAEKIKTLGAEPAPNSPDEFGRFIQSESTKWGKLISEAGIKAN</sequence>
<proteinExistence type="inferred from homology"/>
<dbReference type="InterPro" id="IPR005064">
    <property type="entry name" value="BUG"/>
</dbReference>
<dbReference type="InterPro" id="IPR042100">
    <property type="entry name" value="Bug_dom1"/>
</dbReference>
<feature type="signal peptide" evidence="2">
    <location>
        <begin position="1"/>
        <end position="50"/>
    </location>
</feature>